<dbReference type="GO" id="GO:0004565">
    <property type="term" value="F:beta-galactosidase activity"/>
    <property type="evidence" value="ECO:0007669"/>
    <property type="project" value="UniProtKB-EC"/>
</dbReference>
<gene>
    <name evidence="7" type="ordered locus">Clole_0693</name>
</gene>
<dbReference type="eggNOG" id="COG1874">
    <property type="taxonomic scope" value="Bacteria"/>
</dbReference>
<dbReference type="PANTHER" id="PTHR23421">
    <property type="entry name" value="BETA-GALACTOSIDASE RELATED"/>
    <property type="match status" value="1"/>
</dbReference>
<keyword evidence="2 4" id="KW-0378">Hydrolase</keyword>
<comment type="similarity">
    <text evidence="1 5">Belongs to the glycosyl hydrolase 35 family.</text>
</comment>
<evidence type="ECO:0000256" key="5">
    <source>
        <dbReference type="RuleBase" id="RU003679"/>
    </source>
</evidence>
<evidence type="ECO:0000256" key="2">
    <source>
        <dbReference type="ARBA" id="ARBA00022801"/>
    </source>
</evidence>
<evidence type="ECO:0000256" key="1">
    <source>
        <dbReference type="ARBA" id="ARBA00009809"/>
    </source>
</evidence>
<evidence type="ECO:0000313" key="7">
    <source>
        <dbReference type="EMBL" id="ADZ82426.1"/>
    </source>
</evidence>
<dbReference type="SUPFAM" id="SSF51445">
    <property type="entry name" value="(Trans)glycosidases"/>
    <property type="match status" value="1"/>
</dbReference>
<proteinExistence type="inferred from homology"/>
<dbReference type="Pfam" id="PF01301">
    <property type="entry name" value="Glyco_hydro_35"/>
    <property type="match status" value="1"/>
</dbReference>
<evidence type="ECO:0000313" key="8">
    <source>
        <dbReference type="Proteomes" id="UP000008467"/>
    </source>
</evidence>
<name>F2JNS8_CELLD</name>
<dbReference type="GO" id="GO:0005975">
    <property type="term" value="P:carbohydrate metabolic process"/>
    <property type="evidence" value="ECO:0007669"/>
    <property type="project" value="InterPro"/>
</dbReference>
<reference evidence="7 8" key="1">
    <citation type="journal article" date="2011" name="J. Bacteriol.">
        <title>Complete genome sequence of the cellulose-degrading bacterium Cellulosilyticum lentocellum.</title>
        <authorList>
            <consortium name="US DOE Joint Genome Institute"/>
            <person name="Miller D.A."/>
            <person name="Suen G."/>
            <person name="Bruce D."/>
            <person name="Copeland A."/>
            <person name="Cheng J.F."/>
            <person name="Detter C."/>
            <person name="Goodwin L.A."/>
            <person name="Han C.S."/>
            <person name="Hauser L.J."/>
            <person name="Land M.L."/>
            <person name="Lapidus A."/>
            <person name="Lucas S."/>
            <person name="Meincke L."/>
            <person name="Pitluck S."/>
            <person name="Tapia R."/>
            <person name="Teshima H."/>
            <person name="Woyke T."/>
            <person name="Fox B.G."/>
            <person name="Angert E.R."/>
            <person name="Currie C.R."/>
        </authorList>
    </citation>
    <scope>NUCLEOTIDE SEQUENCE [LARGE SCALE GENOMIC DNA]</scope>
    <source>
        <strain evidence="8">ATCC 49066 / DSM 5427 / NCIMB 11756 / RHM5</strain>
    </source>
</reference>
<sequence length="691" mass="79237">MKSTTFSYNEKYMLKDQKPWFPIMGEIHYSRYPREYWRESIYKMKAGGVDVISSYVLWIHHEEIEGEYDFTGGKDLRSFVETCKACDAYMILRIGPWCHAEVRNGGFPDWLLQKDFEVRTNDSAYLEEVRKFYSKIYEQVKGLLLKDGGPIIGLQIENEYGHCGGLTGEEGEEHMRILTQMAKEIGFEVPIYTATGWGGAVTGGLLPVMGGYCEAPWDQRLTDIEPSGNYIFTHERNDHNIGSDYGFGTGITFDMNKFPYLTAELGGGHQVTHHRRPIATSKDIGAMSMVKLGSGVNLLGYYMYHGGTNPKGKLSFLQESKETGSINDLPELSYDFRAPIRQYGQISETYKEIKLLTMFIKDFGSELCEMPATMPESNPLYPTNFTDLRTSYRHNGKSGYLFINNYQRRCQMAEHKSVVLTVPLQDETLTYPAIDVRNEDFFFFPFNMKLGDAWLKTAVVTPLCKLNNEDMTTYVFYGDKKPCYQIEGELKQSELLTLSRQEAKNAWKIKLDKEYLIITEGAVLQTDKGTQLIGRGKAGLKAYPALKETPKGFVRKVDQGQFAVYEGKEEMMTSIVSYKLLEETKEKKTYEINIGQRDQSANDLFIKLRYVGDSAKLYINDEYVDDHFYTGRSWEIGLKHFGFPKTLKVEIMPLQKNAEIFLEEWPTMEADCVCELMSVEVMTEYKHDISL</sequence>
<dbReference type="PROSITE" id="PS01182">
    <property type="entry name" value="GLYCOSYL_HYDROL_F35"/>
    <property type="match status" value="1"/>
</dbReference>
<keyword evidence="8" id="KW-1185">Reference proteome</keyword>
<dbReference type="InterPro" id="IPR017853">
    <property type="entry name" value="GH"/>
</dbReference>
<dbReference type="RefSeq" id="WP_013655727.1">
    <property type="nucleotide sequence ID" value="NC_015275.1"/>
</dbReference>
<dbReference type="STRING" id="642492.Clole_0693"/>
<dbReference type="InterPro" id="IPR031330">
    <property type="entry name" value="Gly_Hdrlase_35_cat"/>
</dbReference>
<protein>
    <recommendedName>
        <fullName evidence="4">Beta-galactosidase</fullName>
        <ecNumber evidence="4">3.2.1.23</ecNumber>
    </recommendedName>
</protein>
<dbReference type="Proteomes" id="UP000008467">
    <property type="component" value="Chromosome"/>
</dbReference>
<dbReference type="InterPro" id="IPR001944">
    <property type="entry name" value="Glycoside_Hdrlase_35"/>
</dbReference>
<dbReference type="Gene3D" id="3.20.20.80">
    <property type="entry name" value="Glycosidases"/>
    <property type="match status" value="1"/>
</dbReference>
<dbReference type="KEGG" id="cle:Clole_0693"/>
<organism evidence="7 8">
    <name type="scientific">Cellulosilyticum lentocellum (strain ATCC 49066 / DSM 5427 / NCIMB 11756 / RHM5)</name>
    <name type="common">Clostridium lentocellum</name>
    <dbReference type="NCBI Taxonomy" id="642492"/>
    <lineage>
        <taxon>Bacteria</taxon>
        <taxon>Bacillati</taxon>
        <taxon>Bacillota</taxon>
        <taxon>Clostridia</taxon>
        <taxon>Lachnospirales</taxon>
        <taxon>Cellulosilyticaceae</taxon>
        <taxon>Cellulosilyticum</taxon>
    </lineage>
</organism>
<evidence type="ECO:0000256" key="4">
    <source>
        <dbReference type="RuleBase" id="RU000675"/>
    </source>
</evidence>
<keyword evidence="3 4" id="KW-0326">Glycosidase</keyword>
<feature type="domain" description="Glycoside hydrolase 35 catalytic" evidence="6">
    <location>
        <begin position="13"/>
        <end position="357"/>
    </location>
</feature>
<dbReference type="EMBL" id="CP002582">
    <property type="protein sequence ID" value="ADZ82426.1"/>
    <property type="molecule type" value="Genomic_DNA"/>
</dbReference>
<evidence type="ECO:0000259" key="6">
    <source>
        <dbReference type="Pfam" id="PF01301"/>
    </source>
</evidence>
<dbReference type="PRINTS" id="PR00742">
    <property type="entry name" value="GLHYDRLASE35"/>
</dbReference>
<dbReference type="EC" id="3.2.1.23" evidence="4"/>
<dbReference type="InterPro" id="IPR019801">
    <property type="entry name" value="Glyco_hydro_35_CS"/>
</dbReference>
<comment type="catalytic activity">
    <reaction evidence="4">
        <text>Hydrolysis of terminal non-reducing beta-D-galactose residues in beta-D-galactosides.</text>
        <dbReference type="EC" id="3.2.1.23"/>
    </reaction>
</comment>
<dbReference type="HOGENOM" id="CLU_018711_0_0_9"/>
<evidence type="ECO:0000256" key="3">
    <source>
        <dbReference type="ARBA" id="ARBA00023295"/>
    </source>
</evidence>
<accession>F2JNS8</accession>
<dbReference type="AlphaFoldDB" id="F2JNS8"/>